<dbReference type="Pfam" id="PF00171">
    <property type="entry name" value="Aldedh"/>
    <property type="match status" value="1"/>
</dbReference>
<evidence type="ECO:0000259" key="3">
    <source>
        <dbReference type="Pfam" id="PF00171"/>
    </source>
</evidence>
<evidence type="ECO:0000313" key="4">
    <source>
        <dbReference type="EMBL" id="RCK81587.1"/>
    </source>
</evidence>
<dbReference type="AlphaFoldDB" id="A0A367ZUR2"/>
<keyword evidence="1" id="KW-0560">Oxidoreductase</keyword>
<sequence>MAVTRDEMNVIVQEVLKALQASGASLAVASPAGPGGTTGQRGLFEAVEDAIRAAGQAQKKLVELPLKTRAALIANMRKRAAERVEDLARLAHEETGYGRVADKIQKNMLAITKTPGLEDLQPVAYSGDHGLTVVEQAPYGVIGAITPSTNPSETVICNAIGMIAAGNAVVFGPHPAAARVSQLAVSILNDAVVEAGGPENLMTTVLKPSVQTAQVLMTHPDIRLLVVTGGPAVVAAAAKSGKKYIAAGPGNPPAVVDETADLRKAARDIVSGATLDNNVLCIAEKEIIVVEKVADELKKYLCQSGAYEASAREILQLEKVVLDPKTHGPHRGFVGRNANVILDAIGVKVPDDIRMVLCEVGPDHPFVLEEMLMPVVPLVRVRDVHAAIDLAVKVEHGYHHTAIMHSKNLDNLHKMATRCNCSIFVKNGPSYAGLGLGGEGFTTFTIASPTGEGLTSARTFTRQRRCVLVDAFRIV</sequence>
<dbReference type="InterPro" id="IPR015590">
    <property type="entry name" value="Aldehyde_DH_dom"/>
</dbReference>
<dbReference type="PANTHER" id="PTHR11699">
    <property type="entry name" value="ALDEHYDE DEHYDROGENASE-RELATED"/>
    <property type="match status" value="1"/>
</dbReference>
<dbReference type="InterPro" id="IPR016161">
    <property type="entry name" value="Ald_DH/histidinol_DH"/>
</dbReference>
<dbReference type="CDD" id="cd07121">
    <property type="entry name" value="ALDH_EutE"/>
    <property type="match status" value="1"/>
</dbReference>
<evidence type="ECO:0000256" key="2">
    <source>
        <dbReference type="ARBA" id="ARBA00023027"/>
    </source>
</evidence>
<evidence type="ECO:0000256" key="1">
    <source>
        <dbReference type="ARBA" id="ARBA00023002"/>
    </source>
</evidence>
<dbReference type="PIRSF" id="PIRSF036410">
    <property type="entry name" value="EutE_PduP"/>
    <property type="match status" value="1"/>
</dbReference>
<feature type="domain" description="Aldehyde dehydrogenase" evidence="3">
    <location>
        <begin position="44"/>
        <end position="301"/>
    </location>
</feature>
<dbReference type="InterPro" id="IPR016162">
    <property type="entry name" value="Ald_DH_N"/>
</dbReference>
<keyword evidence="2" id="KW-0520">NAD</keyword>
<protein>
    <submittedName>
        <fullName evidence="4">Ethanolamine utilization protein EutE</fullName>
    </submittedName>
</protein>
<comment type="caution">
    <text evidence="4">The sequence shown here is derived from an EMBL/GenBank/DDBJ whole genome shotgun (WGS) entry which is preliminary data.</text>
</comment>
<dbReference type="GO" id="GO:0008774">
    <property type="term" value="F:acetaldehyde dehydrogenase (acetylating) activity"/>
    <property type="evidence" value="ECO:0007669"/>
    <property type="project" value="InterPro"/>
</dbReference>
<proteinExistence type="predicted"/>
<dbReference type="Gene3D" id="3.40.309.10">
    <property type="entry name" value="Aldehyde Dehydrogenase, Chain A, domain 2"/>
    <property type="match status" value="1"/>
</dbReference>
<gene>
    <name evidence="4" type="ORF">OZSIB_0721</name>
</gene>
<accession>A0A367ZUR2</accession>
<dbReference type="InterPro" id="IPR012408">
    <property type="entry name" value="Acetald_propionald_DH-rel"/>
</dbReference>
<dbReference type="Gene3D" id="3.40.605.10">
    <property type="entry name" value="Aldehyde Dehydrogenase, Chain A, domain 1"/>
    <property type="match status" value="1"/>
</dbReference>
<name>A0A367ZUR2_9BACT</name>
<dbReference type="NCBIfam" id="NF011927">
    <property type="entry name" value="PRK15398.1"/>
    <property type="match status" value="1"/>
</dbReference>
<organism evidence="4 5">
    <name type="scientific">Candidatus Ozemobacter sibiricus</name>
    <dbReference type="NCBI Taxonomy" id="2268124"/>
    <lineage>
        <taxon>Bacteria</taxon>
        <taxon>Candidatus Ozemobacteria</taxon>
        <taxon>Candidatus Ozemobacterales</taxon>
        <taxon>Candidatus Ozemobacteraceae</taxon>
        <taxon>Candidatus Ozemobacter</taxon>
    </lineage>
</organism>
<dbReference type="InterPro" id="IPR016163">
    <property type="entry name" value="Ald_DH_C"/>
</dbReference>
<dbReference type="Proteomes" id="UP000252355">
    <property type="component" value="Unassembled WGS sequence"/>
</dbReference>
<dbReference type="EMBL" id="QOQW01000001">
    <property type="protein sequence ID" value="RCK81587.1"/>
    <property type="molecule type" value="Genomic_DNA"/>
</dbReference>
<dbReference type="SUPFAM" id="SSF53720">
    <property type="entry name" value="ALDH-like"/>
    <property type="match status" value="1"/>
</dbReference>
<evidence type="ECO:0000313" key="5">
    <source>
        <dbReference type="Proteomes" id="UP000252355"/>
    </source>
</evidence>
<reference evidence="4 5" key="1">
    <citation type="submission" date="2018-05" db="EMBL/GenBank/DDBJ databases">
        <title>A metagenomic window into the 2 km-deep terrestrial subsurface aquifer revealed taxonomically and functionally diverse microbial community comprising novel uncultured bacterial lineages.</title>
        <authorList>
            <person name="Kadnikov V.V."/>
            <person name="Mardanov A.V."/>
            <person name="Beletsky A.V."/>
            <person name="Banks D."/>
            <person name="Pimenov N.V."/>
            <person name="Frank Y.A."/>
            <person name="Karnachuk O.V."/>
            <person name="Ravin N.V."/>
        </authorList>
    </citation>
    <scope>NUCLEOTIDE SEQUENCE [LARGE SCALE GENOMIC DNA]</scope>
    <source>
        <strain evidence="4">BY5</strain>
    </source>
</reference>